<dbReference type="EMBL" id="JANVFT010000029">
    <property type="protein sequence ID" value="KAJ4495507.1"/>
    <property type="molecule type" value="Genomic_DNA"/>
</dbReference>
<proteinExistence type="predicted"/>
<evidence type="ECO:0000313" key="3">
    <source>
        <dbReference type="Proteomes" id="UP001150217"/>
    </source>
</evidence>
<sequence length="413" mass="47172">MDTLTEPLLGKQEIRLRKDLYYGEHDPCLMPQPYSSCTPHLICIRFPGLDTESLIYWVLPSDADFEPINGHRLSSMPLGRLRNSLTEQLNVEYQRILLRLSSTLADSKDFNRSNLRIKEYRSRLQYLFDRLSYPSTFAKTITIWRLTQCLCLELDACITWLKSIAPNWMQPTAWKTPPVLPIIGAVTDKLDVAEYCYRSGVPVWLVRPLGSESAIRVLRWLDEVDPIPVRSLEKFYSLEDTTPMNKIIYSGQLGNLERYRYMAEYSWGQAFPSLYGPEDLSQVSYDNLSSVTTRPAAPLHSSAVVPSLAGPSRCSTSSKVTRKDPYPKNFRSKPLSNHQKDRNKFMEVTSPLLPNSIPDWVIASEHVGKGFDQNQKARSGVPRGYFLPEPALFANHSSDVSRQAYFSTYLKVQ</sequence>
<evidence type="ECO:0000256" key="1">
    <source>
        <dbReference type="SAM" id="MobiDB-lite"/>
    </source>
</evidence>
<gene>
    <name evidence="2" type="ORF">C8R41DRAFT_918635</name>
</gene>
<dbReference type="Proteomes" id="UP001150217">
    <property type="component" value="Unassembled WGS sequence"/>
</dbReference>
<protein>
    <submittedName>
        <fullName evidence="2">Uncharacterized protein</fullName>
    </submittedName>
</protein>
<comment type="caution">
    <text evidence="2">The sequence shown here is derived from an EMBL/GenBank/DDBJ whole genome shotgun (WGS) entry which is preliminary data.</text>
</comment>
<name>A0ABQ8VLF8_9AGAR</name>
<organism evidence="2 3">
    <name type="scientific">Lentinula lateritia</name>
    <dbReference type="NCBI Taxonomy" id="40482"/>
    <lineage>
        <taxon>Eukaryota</taxon>
        <taxon>Fungi</taxon>
        <taxon>Dikarya</taxon>
        <taxon>Basidiomycota</taxon>
        <taxon>Agaricomycotina</taxon>
        <taxon>Agaricomycetes</taxon>
        <taxon>Agaricomycetidae</taxon>
        <taxon>Agaricales</taxon>
        <taxon>Marasmiineae</taxon>
        <taxon>Omphalotaceae</taxon>
        <taxon>Lentinula</taxon>
    </lineage>
</organism>
<reference evidence="2" key="1">
    <citation type="submission" date="2022-08" db="EMBL/GenBank/DDBJ databases">
        <title>A Global Phylogenomic Analysis of the Shiitake Genus Lentinula.</title>
        <authorList>
            <consortium name="DOE Joint Genome Institute"/>
            <person name="Sierra-Patev S."/>
            <person name="Min B."/>
            <person name="Naranjo-Ortiz M."/>
            <person name="Looney B."/>
            <person name="Konkel Z."/>
            <person name="Slot J.C."/>
            <person name="Sakamoto Y."/>
            <person name="Steenwyk J.L."/>
            <person name="Rokas A."/>
            <person name="Carro J."/>
            <person name="Camarero S."/>
            <person name="Ferreira P."/>
            <person name="Molpeceres G."/>
            <person name="Ruiz-Duenas F.J."/>
            <person name="Serrano A."/>
            <person name="Henrissat B."/>
            <person name="Drula E."/>
            <person name="Hughes K.W."/>
            <person name="Mata J.L."/>
            <person name="Ishikawa N.K."/>
            <person name="Vargas-Isla R."/>
            <person name="Ushijima S."/>
            <person name="Smith C.A."/>
            <person name="Ahrendt S."/>
            <person name="Andreopoulos W."/>
            <person name="He G."/>
            <person name="Labutti K."/>
            <person name="Lipzen A."/>
            <person name="Ng V."/>
            <person name="Riley R."/>
            <person name="Sandor L."/>
            <person name="Barry K."/>
            <person name="Martinez A.T."/>
            <person name="Xiao Y."/>
            <person name="Gibbons J.G."/>
            <person name="Terashima K."/>
            <person name="Grigoriev I.V."/>
            <person name="Hibbett D.S."/>
        </authorList>
    </citation>
    <scope>NUCLEOTIDE SEQUENCE</scope>
    <source>
        <strain evidence="2">RHP3577 ss4</strain>
    </source>
</reference>
<keyword evidence="3" id="KW-1185">Reference proteome</keyword>
<feature type="region of interest" description="Disordered" evidence="1">
    <location>
        <begin position="309"/>
        <end position="342"/>
    </location>
</feature>
<evidence type="ECO:0000313" key="2">
    <source>
        <dbReference type="EMBL" id="KAJ4495507.1"/>
    </source>
</evidence>
<accession>A0ABQ8VLF8</accession>